<proteinExistence type="predicted"/>
<gene>
    <name evidence="4" type="ORF">C8N24_1526</name>
</gene>
<dbReference type="Proteomes" id="UP000278962">
    <property type="component" value="Unassembled WGS sequence"/>
</dbReference>
<dbReference type="GO" id="GO:0005829">
    <property type="term" value="C:cytosol"/>
    <property type="evidence" value="ECO:0007669"/>
    <property type="project" value="TreeGrafter"/>
</dbReference>
<feature type="domain" description="Nucleoside phosphorylase" evidence="3">
    <location>
        <begin position="3"/>
        <end position="245"/>
    </location>
</feature>
<evidence type="ECO:0000313" key="4">
    <source>
        <dbReference type="EMBL" id="RKQ91698.1"/>
    </source>
</evidence>
<accession>A0A660L9K7</accession>
<evidence type="ECO:0000313" key="5">
    <source>
        <dbReference type="Proteomes" id="UP000278962"/>
    </source>
</evidence>
<dbReference type="PANTHER" id="PTHR42679">
    <property type="entry name" value="S-METHYL-5'-THIOADENOSINE PHOSPHORYLASE"/>
    <property type="match status" value="1"/>
</dbReference>
<dbReference type="GO" id="GO:0009116">
    <property type="term" value="P:nucleoside metabolic process"/>
    <property type="evidence" value="ECO:0007669"/>
    <property type="project" value="InterPro"/>
</dbReference>
<dbReference type="AlphaFoldDB" id="A0A660L9K7"/>
<dbReference type="GO" id="GO:0017061">
    <property type="term" value="F:S-methyl-5-thioadenosine phosphorylase activity"/>
    <property type="evidence" value="ECO:0007669"/>
    <property type="project" value="InterPro"/>
</dbReference>
<keyword evidence="5" id="KW-1185">Reference proteome</keyword>
<dbReference type="RefSeq" id="WP_121253006.1">
    <property type="nucleotide sequence ID" value="NZ_RBIL01000001.1"/>
</dbReference>
<evidence type="ECO:0000256" key="1">
    <source>
        <dbReference type="ARBA" id="ARBA00022676"/>
    </source>
</evidence>
<dbReference type="SUPFAM" id="SSF53167">
    <property type="entry name" value="Purine and uridine phosphorylases"/>
    <property type="match status" value="1"/>
</dbReference>
<dbReference type="GO" id="GO:0019509">
    <property type="term" value="P:L-methionine salvage from methylthioadenosine"/>
    <property type="evidence" value="ECO:0007669"/>
    <property type="project" value="TreeGrafter"/>
</dbReference>
<sequence length="265" mass="27484">MAIGILTGSGTYALPGFTTSGSEPVLTEWGEAFVSHGSWAGVEVLHVSRHGVGHPRLSNHVTHRANIAALKSMGATGVLAVTVCGAVEPDAELGSVVCFDDLHFLSNRLPDGSLCTFFTEPGEAQRGHWIYEGPFSSDLRGALLRGAEEAGVPVRDGGTYGHVDGPRFNTRAEIRSLALAGVTAVSQTAGPETVLCGELELPYALLGFLTDYANGVTAEATPVETLVANMAASTQRFSEILQAALSHATAATPAPAGVVYRIGGN</sequence>
<dbReference type="PANTHER" id="PTHR42679:SF2">
    <property type="entry name" value="S-METHYL-5'-THIOADENOSINE PHOSPHORYLASE"/>
    <property type="match status" value="1"/>
</dbReference>
<dbReference type="OrthoDB" id="1523230at2"/>
<dbReference type="EMBL" id="RBIL01000001">
    <property type="protein sequence ID" value="RKQ91698.1"/>
    <property type="molecule type" value="Genomic_DNA"/>
</dbReference>
<dbReference type="Pfam" id="PF01048">
    <property type="entry name" value="PNP_UDP_1"/>
    <property type="match status" value="1"/>
</dbReference>
<organism evidence="4 5">
    <name type="scientific">Solirubrobacter pauli</name>
    <dbReference type="NCBI Taxonomy" id="166793"/>
    <lineage>
        <taxon>Bacteria</taxon>
        <taxon>Bacillati</taxon>
        <taxon>Actinomycetota</taxon>
        <taxon>Thermoleophilia</taxon>
        <taxon>Solirubrobacterales</taxon>
        <taxon>Solirubrobacteraceae</taxon>
        <taxon>Solirubrobacter</taxon>
    </lineage>
</organism>
<dbReference type="InterPro" id="IPR000845">
    <property type="entry name" value="Nucleoside_phosphorylase_d"/>
</dbReference>
<name>A0A660L9K7_9ACTN</name>
<dbReference type="Gene3D" id="3.40.50.1580">
    <property type="entry name" value="Nucleoside phosphorylase domain"/>
    <property type="match status" value="1"/>
</dbReference>
<keyword evidence="2" id="KW-0808">Transferase</keyword>
<dbReference type="InterPro" id="IPR035994">
    <property type="entry name" value="Nucleoside_phosphorylase_sf"/>
</dbReference>
<dbReference type="CDD" id="cd09010">
    <property type="entry name" value="MTAP_SsMTAPII_like_MTIP"/>
    <property type="match status" value="1"/>
</dbReference>
<evidence type="ECO:0000259" key="3">
    <source>
        <dbReference type="Pfam" id="PF01048"/>
    </source>
</evidence>
<protein>
    <submittedName>
        <fullName evidence="4">Methylthioadenosine phosphorylase</fullName>
    </submittedName>
</protein>
<evidence type="ECO:0000256" key="2">
    <source>
        <dbReference type="ARBA" id="ARBA00022679"/>
    </source>
</evidence>
<reference evidence="4 5" key="1">
    <citation type="submission" date="2018-10" db="EMBL/GenBank/DDBJ databases">
        <title>Genomic Encyclopedia of Archaeal and Bacterial Type Strains, Phase II (KMG-II): from individual species to whole genera.</title>
        <authorList>
            <person name="Goeker M."/>
        </authorList>
    </citation>
    <scope>NUCLEOTIDE SEQUENCE [LARGE SCALE GENOMIC DNA]</scope>
    <source>
        <strain evidence="4 5">DSM 14954</strain>
    </source>
</reference>
<dbReference type="InterPro" id="IPR010044">
    <property type="entry name" value="MTAP"/>
</dbReference>
<keyword evidence="1" id="KW-0328">Glycosyltransferase</keyword>
<comment type="caution">
    <text evidence="4">The sequence shown here is derived from an EMBL/GenBank/DDBJ whole genome shotgun (WGS) entry which is preliminary data.</text>
</comment>